<evidence type="ECO:0000256" key="9">
    <source>
        <dbReference type="ARBA" id="ARBA00023235"/>
    </source>
</evidence>
<keyword evidence="2 11" id="KW-0963">Cytoplasm</keyword>
<feature type="binding site" evidence="11">
    <location>
        <begin position="267"/>
        <end position="269"/>
    </location>
    <ligand>
        <name>FMN</name>
        <dbReference type="ChEBI" id="CHEBI:58210"/>
    </ligand>
</feature>
<dbReference type="Pfam" id="PF01070">
    <property type="entry name" value="FMN_dh"/>
    <property type="match status" value="1"/>
</dbReference>
<evidence type="ECO:0000256" key="4">
    <source>
        <dbReference type="ARBA" id="ARBA00022643"/>
    </source>
</evidence>
<dbReference type="PANTHER" id="PTHR43665:SF1">
    <property type="entry name" value="ISOPENTENYL-DIPHOSPHATE DELTA-ISOMERASE"/>
    <property type="match status" value="1"/>
</dbReference>
<keyword evidence="5 11" id="KW-0479">Metal-binding</keyword>
<feature type="binding site" evidence="11">
    <location>
        <position position="221"/>
    </location>
    <ligand>
        <name>FMN</name>
        <dbReference type="ChEBI" id="CHEBI:58210"/>
    </ligand>
</feature>
<dbReference type="InterPro" id="IPR000262">
    <property type="entry name" value="FMN-dep_DH"/>
</dbReference>
<feature type="binding site" evidence="11">
    <location>
        <position position="160"/>
    </location>
    <ligand>
        <name>Mg(2+)</name>
        <dbReference type="ChEBI" id="CHEBI:18420"/>
    </ligand>
</feature>
<comment type="caution">
    <text evidence="13">The sequence shown here is derived from an EMBL/GenBank/DDBJ whole genome shotgun (WGS) entry which is preliminary data.</text>
</comment>
<feature type="binding site" evidence="11">
    <location>
        <position position="191"/>
    </location>
    <ligand>
        <name>FMN</name>
        <dbReference type="ChEBI" id="CHEBI:58210"/>
    </ligand>
</feature>
<dbReference type="PIRSF" id="PIRSF003314">
    <property type="entry name" value="IPP_isomerase"/>
    <property type="match status" value="1"/>
</dbReference>
<dbReference type="AlphaFoldDB" id="A0A4R7KSV8"/>
<comment type="similarity">
    <text evidence="11">Belongs to the IPP isomerase type 2 family.</text>
</comment>
<keyword evidence="3 11" id="KW-0285">Flavoprotein</keyword>
<dbReference type="InterPro" id="IPR011179">
    <property type="entry name" value="IPdP_isomerase"/>
</dbReference>
<evidence type="ECO:0000256" key="3">
    <source>
        <dbReference type="ARBA" id="ARBA00022630"/>
    </source>
</evidence>
<accession>A0A4R7KSV8</accession>
<evidence type="ECO:0000256" key="11">
    <source>
        <dbReference type="HAMAP-Rule" id="MF_00354"/>
    </source>
</evidence>
<dbReference type="GO" id="GO:0016491">
    <property type="term" value="F:oxidoreductase activity"/>
    <property type="evidence" value="ECO:0007669"/>
    <property type="project" value="InterPro"/>
</dbReference>
<dbReference type="Gene3D" id="3.20.20.70">
    <property type="entry name" value="Aldolase class I"/>
    <property type="match status" value="1"/>
</dbReference>
<comment type="caution">
    <text evidence="11">Lacks conserved residue(s) required for the propagation of feature annotation.</text>
</comment>
<evidence type="ECO:0000256" key="8">
    <source>
        <dbReference type="ARBA" id="ARBA00023229"/>
    </source>
</evidence>
<organism evidence="13 14">
    <name type="scientific">Fonticella tunisiensis</name>
    <dbReference type="NCBI Taxonomy" id="1096341"/>
    <lineage>
        <taxon>Bacteria</taxon>
        <taxon>Bacillati</taxon>
        <taxon>Bacillota</taxon>
        <taxon>Clostridia</taxon>
        <taxon>Eubacteriales</taxon>
        <taxon>Clostridiaceae</taxon>
        <taxon>Fonticella</taxon>
    </lineage>
</organism>
<sequence>MEDLKSKSQIRSARKKEHIHHFLHSNFEGDNYFKYIYLEHNSLPEIDFNDIDTKISFLGKKISFPIMINAMTGGFDRAVEINSSLARVAKKLNIPMAVGSQAIAVNDREYESSFRVVREILKDGVVISNINAFAGVDDVQRAIDMIEADGVQIHLNPAQEIVMPEGDRNFKGLLKNIENIVRKIDKPVIIKEIGFGISKDVAKRLLEVGVKYIDIGGSGGTNFIKIESARNEKFDFSELFEWGIPTALSLLECRSLSSDLNIICSGGIRRAEEVVKALCAGADMTGISGPILRELLNGGIEGAEKYLQNIIYKSKVIMLLLGKKNIQELKTVPYKVKGELKELLSDSI</sequence>
<dbReference type="GO" id="GO:0070402">
    <property type="term" value="F:NADPH binding"/>
    <property type="evidence" value="ECO:0007669"/>
    <property type="project" value="UniProtKB-UniRule"/>
</dbReference>
<comment type="function">
    <text evidence="11">Involved in the biosynthesis of isoprenoids. Catalyzes the 1,3-allylic rearrangement of the homoallylic substrate isopentenyl (IPP) to its allylic isomer, dimethylallyl diphosphate (DMAPP).</text>
</comment>
<evidence type="ECO:0000256" key="2">
    <source>
        <dbReference type="ARBA" id="ARBA00022490"/>
    </source>
</evidence>
<comment type="cofactor">
    <cofactor evidence="1 11">
        <name>FMN</name>
        <dbReference type="ChEBI" id="CHEBI:58210"/>
    </cofactor>
</comment>
<reference evidence="13 14" key="1">
    <citation type="submission" date="2019-03" db="EMBL/GenBank/DDBJ databases">
        <title>Genomic Encyclopedia of Type Strains, Phase IV (KMG-IV): sequencing the most valuable type-strain genomes for metagenomic binning, comparative biology and taxonomic classification.</title>
        <authorList>
            <person name="Goeker M."/>
        </authorList>
    </citation>
    <scope>NUCLEOTIDE SEQUENCE [LARGE SCALE GENOMIC DNA]</scope>
    <source>
        <strain evidence="13 14">DSM 24455</strain>
    </source>
</reference>
<keyword evidence="4 11" id="KW-0288">FMN</keyword>
<evidence type="ECO:0000313" key="14">
    <source>
        <dbReference type="Proteomes" id="UP000295325"/>
    </source>
</evidence>
<feature type="binding site" evidence="11">
    <location>
        <begin position="288"/>
        <end position="289"/>
    </location>
    <ligand>
        <name>FMN</name>
        <dbReference type="ChEBI" id="CHEBI:58210"/>
    </ligand>
</feature>
<comment type="catalytic activity">
    <reaction evidence="11">
        <text>isopentenyl diphosphate = dimethylallyl diphosphate</text>
        <dbReference type="Rhea" id="RHEA:23284"/>
        <dbReference type="ChEBI" id="CHEBI:57623"/>
        <dbReference type="ChEBI" id="CHEBI:128769"/>
        <dbReference type="EC" id="5.3.3.2"/>
    </reaction>
</comment>
<dbReference type="GO" id="GO:0008299">
    <property type="term" value="P:isoprenoid biosynthetic process"/>
    <property type="evidence" value="ECO:0007669"/>
    <property type="project" value="UniProtKB-UniRule"/>
</dbReference>
<comment type="subcellular location">
    <subcellularLocation>
        <location evidence="11">Cytoplasm</location>
    </subcellularLocation>
</comment>
<dbReference type="SUPFAM" id="SSF51395">
    <property type="entry name" value="FMN-linked oxidoreductases"/>
    <property type="match status" value="1"/>
</dbReference>
<dbReference type="CDD" id="cd02811">
    <property type="entry name" value="IDI-2_FMN"/>
    <property type="match status" value="1"/>
</dbReference>
<feature type="binding site" evidence="11">
    <location>
        <position position="129"/>
    </location>
    <ligand>
        <name>FMN</name>
        <dbReference type="ChEBI" id="CHEBI:58210"/>
    </ligand>
</feature>
<comment type="cofactor">
    <cofactor evidence="11">
        <name>Mg(2+)</name>
        <dbReference type="ChEBI" id="CHEBI:18420"/>
    </cofactor>
</comment>
<feature type="binding site" evidence="11">
    <location>
        <position position="100"/>
    </location>
    <ligand>
        <name>FMN</name>
        <dbReference type="ChEBI" id="CHEBI:58210"/>
    </ligand>
</feature>
<dbReference type="GO" id="GO:0000287">
    <property type="term" value="F:magnesium ion binding"/>
    <property type="evidence" value="ECO:0007669"/>
    <property type="project" value="UniProtKB-UniRule"/>
</dbReference>
<dbReference type="GO" id="GO:0010181">
    <property type="term" value="F:FMN binding"/>
    <property type="evidence" value="ECO:0007669"/>
    <property type="project" value="UniProtKB-UniRule"/>
</dbReference>
<evidence type="ECO:0000256" key="5">
    <source>
        <dbReference type="ARBA" id="ARBA00022723"/>
    </source>
</evidence>
<keyword evidence="6 11" id="KW-0460">Magnesium</keyword>
<dbReference type="RefSeq" id="WP_207669264.1">
    <property type="nucleotide sequence ID" value="NZ_SOAZ01000003.1"/>
</dbReference>
<keyword evidence="9 11" id="KW-0413">Isomerase</keyword>
<protein>
    <recommendedName>
        <fullName evidence="11">Isopentenyl-diphosphate delta-isomerase</fullName>
        <shortName evidence="11">IPP isomerase</shortName>
        <ecNumber evidence="11">5.3.3.2</ecNumber>
    </recommendedName>
    <alternativeName>
        <fullName evidence="11">Isopentenyl diphosphate:dimethylallyl diphosphate isomerase</fullName>
    </alternativeName>
    <alternativeName>
        <fullName evidence="11">Isopentenyl pyrophosphate isomerase</fullName>
    </alternativeName>
    <alternativeName>
        <fullName evidence="11">Type 2 isopentenyl diphosphate isomerase</fullName>
        <shortName evidence="11">IDI-2</shortName>
    </alternativeName>
</protein>
<evidence type="ECO:0000313" key="13">
    <source>
        <dbReference type="EMBL" id="TDT62848.1"/>
    </source>
</evidence>
<dbReference type="Proteomes" id="UP000295325">
    <property type="component" value="Unassembled WGS sequence"/>
</dbReference>
<gene>
    <name evidence="11" type="primary">fni</name>
    <name evidence="13" type="ORF">EDD71_103125</name>
</gene>
<keyword evidence="7 11" id="KW-0521">NADP</keyword>
<dbReference type="NCBIfam" id="TIGR02151">
    <property type="entry name" value="IPP_isom_2"/>
    <property type="match status" value="1"/>
</dbReference>
<dbReference type="HAMAP" id="MF_00354">
    <property type="entry name" value="Idi_2"/>
    <property type="match status" value="1"/>
</dbReference>
<proteinExistence type="inferred from homology"/>
<feature type="binding site" evidence="11">
    <location>
        <begin position="14"/>
        <end position="15"/>
    </location>
    <ligand>
        <name>substrate</name>
    </ligand>
</feature>
<dbReference type="GO" id="GO:0005737">
    <property type="term" value="C:cytoplasm"/>
    <property type="evidence" value="ECO:0007669"/>
    <property type="project" value="UniProtKB-SubCell"/>
</dbReference>
<feature type="binding site" evidence="11">
    <location>
        <position position="159"/>
    </location>
    <ligand>
        <name>substrate</name>
    </ligand>
</feature>
<comment type="subunit">
    <text evidence="10 11">Homooctamer. Dimer of tetramers.</text>
</comment>
<evidence type="ECO:0000256" key="7">
    <source>
        <dbReference type="ARBA" id="ARBA00022857"/>
    </source>
</evidence>
<evidence type="ECO:0000256" key="1">
    <source>
        <dbReference type="ARBA" id="ARBA00001917"/>
    </source>
</evidence>
<dbReference type="PANTHER" id="PTHR43665">
    <property type="entry name" value="ISOPENTENYL-DIPHOSPHATE DELTA-ISOMERASE"/>
    <property type="match status" value="1"/>
</dbReference>
<comment type="cofactor">
    <cofactor evidence="11">
        <name>NADPH</name>
        <dbReference type="ChEBI" id="CHEBI:57783"/>
    </cofactor>
</comment>
<feature type="domain" description="FMN-dependent dehydrogenase" evidence="12">
    <location>
        <begin position="175"/>
        <end position="330"/>
    </location>
</feature>
<name>A0A4R7KSV8_9CLOT</name>
<evidence type="ECO:0000256" key="6">
    <source>
        <dbReference type="ARBA" id="ARBA00022842"/>
    </source>
</evidence>
<feature type="binding site" evidence="11">
    <location>
        <begin position="70"/>
        <end position="72"/>
    </location>
    <ligand>
        <name>FMN</name>
        <dbReference type="ChEBI" id="CHEBI:58210"/>
    </ligand>
</feature>
<evidence type="ECO:0000259" key="12">
    <source>
        <dbReference type="Pfam" id="PF01070"/>
    </source>
</evidence>
<evidence type="ECO:0000256" key="10">
    <source>
        <dbReference type="ARBA" id="ARBA00025810"/>
    </source>
</evidence>
<keyword evidence="8 11" id="KW-0414">Isoprene biosynthesis</keyword>
<dbReference type="GO" id="GO:0004452">
    <property type="term" value="F:isopentenyl-diphosphate delta-isomerase activity"/>
    <property type="evidence" value="ECO:0007669"/>
    <property type="project" value="UniProtKB-UniRule"/>
</dbReference>
<dbReference type="InterPro" id="IPR013785">
    <property type="entry name" value="Aldolase_TIM"/>
</dbReference>
<dbReference type="EMBL" id="SOAZ01000003">
    <property type="protein sequence ID" value="TDT62848.1"/>
    <property type="molecule type" value="Genomic_DNA"/>
</dbReference>
<dbReference type="EC" id="5.3.3.2" evidence="11"/>
<keyword evidence="14" id="KW-1185">Reference proteome</keyword>